<name>A0A096XTE0_9CAUD</name>
<sequence>MMNGLKRLMKAKRYKKEVKEVITIQKKAINELETLNKNLKLINQNY</sequence>
<dbReference type="EMBL" id="KJ801817">
    <property type="protein sequence ID" value="AII28572.1"/>
    <property type="molecule type" value="Genomic_DNA"/>
</dbReference>
<accession>A0A096XTE0</accession>
<reference evidence="1" key="1">
    <citation type="submission" date="2014-05" db="EMBL/GenBank/DDBJ databases">
        <title>Complete genome sequence of Enterococcus faecalis bacteriophage ECP3.</title>
        <authorList>
            <person name="Kang H.-Y."/>
            <person name="Kim S."/>
            <person name="Kim J."/>
        </authorList>
    </citation>
    <scope>NUCLEOTIDE SEQUENCE [LARGE SCALE GENOMIC DNA]</scope>
    <source>
        <strain evidence="1">ECP3</strain>
    </source>
</reference>
<protein>
    <submittedName>
        <fullName evidence="1">Uncharacterized protein</fullName>
    </submittedName>
</protein>
<evidence type="ECO:0000313" key="2">
    <source>
        <dbReference type="Proteomes" id="UP000030157"/>
    </source>
</evidence>
<dbReference type="Proteomes" id="UP000030157">
    <property type="component" value="Segment"/>
</dbReference>
<dbReference type="GeneID" id="24628261"/>
<organism evidence="1 2">
    <name type="scientific">Enterococcus phage ECP3</name>
    <dbReference type="NCBI Taxonomy" id="1498168"/>
    <lineage>
        <taxon>Viruses</taxon>
        <taxon>Duplodnaviria</taxon>
        <taxon>Heunggongvirae</taxon>
        <taxon>Uroviricota</taxon>
        <taxon>Caudoviricetes</taxon>
        <taxon>Herelleviridae</taxon>
        <taxon>Brockvirinae</taxon>
        <taxon>Kochikohdavirus</taxon>
        <taxon>Kochikohdavirus ECP3</taxon>
    </lineage>
</organism>
<proteinExistence type="predicted"/>
<dbReference type="RefSeq" id="YP_009147213.1">
    <property type="nucleotide sequence ID" value="NC_027335.2"/>
</dbReference>
<evidence type="ECO:0000313" key="1">
    <source>
        <dbReference type="EMBL" id="AII28572.1"/>
    </source>
</evidence>
<keyword evidence="2" id="KW-1185">Reference proteome</keyword>